<dbReference type="PANTHER" id="PTHR36193">
    <property type="entry name" value="PHISTB DOMAIN-CONTAINING RESA-LIKE PROTEIN 1"/>
    <property type="match status" value="1"/>
</dbReference>
<evidence type="ECO:0000259" key="2">
    <source>
        <dbReference type="Pfam" id="PF09687"/>
    </source>
</evidence>
<keyword evidence="1" id="KW-0472">Membrane</keyword>
<sequence length="277" mass="32906">MKCHCVEYYSGQNHIKNTTKICSDKRIFSNLLTISGIFLVLVLNCIIICDKSETENVEIYDIYRRNLSEVKCVEHSGLRGNNGKVELKNNIAFSSEGYNSKDHLKYNGVGTKKKCNNINYNDLSKQFTLEELHTVLDNLEERPSNEDFYGIWNHVLGITKEIFEDKVKYLWLYIEDYLKKYEYQCYHVWDPLYPICVNTKYRTWYKSMHDIGVALSSIDRKCTHDFYNLVKDGASIDEIKNYIYVFIKYYDTLKLVLYNERKNIFTERMKNPKRLEI</sequence>
<feature type="domain" description="Plasmodium RESA N-terminal" evidence="2">
    <location>
        <begin position="127"/>
        <end position="259"/>
    </location>
</feature>
<dbReference type="Pfam" id="PF09687">
    <property type="entry name" value="PRESAN"/>
    <property type="match status" value="1"/>
</dbReference>
<evidence type="ECO:0000313" key="4">
    <source>
        <dbReference type="Proteomes" id="UP000054562"/>
    </source>
</evidence>
<dbReference type="Gene3D" id="6.10.280.180">
    <property type="entry name" value="Plasmodium RESA, N-terminal helical domain"/>
    <property type="match status" value="1"/>
</dbReference>
<dbReference type="EMBL" id="GG665057">
    <property type="protein sequence ID" value="KNG75461.1"/>
    <property type="molecule type" value="Genomic_DNA"/>
</dbReference>
<gene>
    <name evidence="3" type="ORF">PFMG_01704</name>
</gene>
<name>A0A0L1I732_PLAFA</name>
<evidence type="ECO:0000256" key="1">
    <source>
        <dbReference type="SAM" id="Phobius"/>
    </source>
</evidence>
<accession>A0A0L1I732</accession>
<dbReference type="Proteomes" id="UP000054562">
    <property type="component" value="Unassembled WGS sequence"/>
</dbReference>
<dbReference type="AlphaFoldDB" id="A0A0L1I732"/>
<feature type="transmembrane region" description="Helical" evidence="1">
    <location>
        <begin position="27"/>
        <end position="49"/>
    </location>
</feature>
<dbReference type="OrthoDB" id="378646at2759"/>
<keyword evidence="1" id="KW-1133">Transmembrane helix</keyword>
<dbReference type="InterPro" id="IPR019111">
    <property type="entry name" value="PRESA_N"/>
</dbReference>
<dbReference type="InterPro" id="IPR044885">
    <property type="entry name" value="PRESA_N_sf"/>
</dbReference>
<organism evidence="3 4">
    <name type="scientific">Plasmodium falciparum IGH-CR14</name>
    <dbReference type="NCBI Taxonomy" id="580059"/>
    <lineage>
        <taxon>Eukaryota</taxon>
        <taxon>Sar</taxon>
        <taxon>Alveolata</taxon>
        <taxon>Apicomplexa</taxon>
        <taxon>Aconoidasida</taxon>
        <taxon>Haemosporida</taxon>
        <taxon>Plasmodiidae</taxon>
        <taxon>Plasmodium</taxon>
        <taxon>Plasmodium (Laverania)</taxon>
    </lineage>
</organism>
<dbReference type="PANTHER" id="PTHR36193:SF23">
    <property type="entry name" value="PHISTB DOMAIN-CONTAINING RESA-LIKE PROTEIN 1"/>
    <property type="match status" value="1"/>
</dbReference>
<proteinExistence type="predicted"/>
<reference evidence="4" key="1">
    <citation type="submission" date="2015-07" db="EMBL/GenBank/DDBJ databases">
        <title>Annotation of Plasmodium falciparum IGH-CR14.</title>
        <authorList>
            <consortium name="The Broad Institute Genome Sequencing Platform"/>
            <person name="Volkman S.K."/>
            <person name="Neafsey D.E."/>
            <person name="Dash A.P."/>
            <person name="Chitnis C.E."/>
            <person name="Hartl D.L."/>
            <person name="Young S.K."/>
            <person name="Zeng Q."/>
            <person name="Koehrsen M."/>
            <person name="Alvarado L."/>
            <person name="Berlin A."/>
            <person name="Borenstein D."/>
            <person name="Chapman S.B."/>
            <person name="Chen Z."/>
            <person name="Engels R."/>
            <person name="Freedman E."/>
            <person name="Gellesch M."/>
            <person name="Goldberg J."/>
            <person name="Griggs A."/>
            <person name="Gujja S."/>
            <person name="Heilman E.R."/>
            <person name="Heiman D.I."/>
            <person name="Howarth C."/>
            <person name="Jen D."/>
            <person name="Larson L."/>
            <person name="Mehta T."/>
            <person name="Neiman D."/>
            <person name="Park D."/>
            <person name="Pearson M."/>
            <person name="Roberts A."/>
            <person name="Saif S."/>
            <person name="Shea T."/>
            <person name="Shenoy N."/>
            <person name="Sisk P."/>
            <person name="Stolte C."/>
            <person name="Sykes S."/>
            <person name="Walk T."/>
            <person name="White J."/>
            <person name="Yandava C."/>
            <person name="Haas B."/>
            <person name="Henn M.R."/>
            <person name="Nusbaum C."/>
            <person name="Birren B."/>
        </authorList>
    </citation>
    <scope>NUCLEOTIDE SEQUENCE [LARGE SCALE GENOMIC DNA]</scope>
    <source>
        <strain evidence="4">IGH-CR14</strain>
    </source>
</reference>
<keyword evidence="1" id="KW-0812">Transmembrane</keyword>
<dbReference type="InterPro" id="IPR006526">
    <property type="entry name" value="Export_prot_PHISTa/b/c"/>
</dbReference>
<evidence type="ECO:0000313" key="3">
    <source>
        <dbReference type="EMBL" id="KNG75461.1"/>
    </source>
</evidence>
<dbReference type="NCBIfam" id="TIGR01639">
    <property type="entry name" value="P_fal_TIGR01639"/>
    <property type="match status" value="1"/>
</dbReference>
<reference evidence="4" key="2">
    <citation type="submission" date="2015-07" db="EMBL/GenBank/DDBJ databases">
        <title>The genome sequence of Plasmodium falciparum IGH-CR14.</title>
        <authorList>
            <consortium name="The Broad Institute Genome Sequencing Platform"/>
            <person name="Volkman S.K."/>
            <person name="Neafsey D.E."/>
            <person name="Dash A.P."/>
            <person name="Chitnis C.E."/>
            <person name="Hartl D.L."/>
            <person name="Young S.K."/>
            <person name="Kodira C.D."/>
            <person name="Zeng Q."/>
            <person name="Koehrsen M."/>
            <person name="Godfrey P."/>
            <person name="Alvarado L."/>
            <person name="Berlin A."/>
            <person name="Borenstein D."/>
            <person name="Chen Z."/>
            <person name="Engels R."/>
            <person name="Freedman E."/>
            <person name="Gellesch M."/>
            <person name="Goldberg J."/>
            <person name="Griggs A."/>
            <person name="Gujja S."/>
            <person name="Heiman D."/>
            <person name="Hepburn T."/>
            <person name="Howarth C."/>
            <person name="Jen D."/>
            <person name="Larson L."/>
            <person name="Lewis B."/>
            <person name="Mehta T."/>
            <person name="Park D."/>
            <person name="Pearson M."/>
            <person name="Roberts A."/>
            <person name="Saif S."/>
            <person name="Shea T."/>
            <person name="Shenoy N."/>
            <person name="Sisk P."/>
            <person name="Stolte C."/>
            <person name="Sykes S."/>
            <person name="Walk T."/>
            <person name="White J."/>
            <person name="Yandava C."/>
            <person name="Wirth D.F."/>
            <person name="Nusbaum C."/>
            <person name="Birren B."/>
        </authorList>
    </citation>
    <scope>NUCLEOTIDE SEQUENCE [LARGE SCALE GENOMIC DNA]</scope>
    <source>
        <strain evidence="4">IGH-CR14</strain>
    </source>
</reference>
<protein>
    <recommendedName>
        <fullName evidence="2">Plasmodium RESA N-terminal domain-containing protein</fullName>
    </recommendedName>
</protein>